<evidence type="ECO:0000313" key="2">
    <source>
        <dbReference type="EMBL" id="STO31636.1"/>
    </source>
</evidence>
<organism evidence="2 3">
    <name type="scientific">Fusobacterium necrogenes</name>
    <dbReference type="NCBI Taxonomy" id="858"/>
    <lineage>
        <taxon>Bacteria</taxon>
        <taxon>Fusobacteriati</taxon>
        <taxon>Fusobacteriota</taxon>
        <taxon>Fusobacteriia</taxon>
        <taxon>Fusobacteriales</taxon>
        <taxon>Fusobacteriaceae</taxon>
        <taxon>Fusobacterium</taxon>
    </lineage>
</organism>
<keyword evidence="3" id="KW-1185">Reference proteome</keyword>
<feature type="chain" id="PRO_5016738853" evidence="1">
    <location>
        <begin position="21"/>
        <end position="173"/>
    </location>
</feature>
<accession>A0A377GXI5</accession>
<name>A0A377GXI5_9FUSO</name>
<keyword evidence="1" id="KW-0732">Signal</keyword>
<dbReference type="InterPro" id="IPR004509">
    <property type="entry name" value="Competence_ComEA_HhH"/>
</dbReference>
<dbReference type="OrthoDB" id="87517at2"/>
<evidence type="ECO:0000313" key="3">
    <source>
        <dbReference type="Proteomes" id="UP000255328"/>
    </source>
</evidence>
<dbReference type="AlphaFoldDB" id="A0A377GXI5"/>
<dbReference type="SUPFAM" id="SSF47781">
    <property type="entry name" value="RuvA domain 2-like"/>
    <property type="match status" value="1"/>
</dbReference>
<dbReference type="PANTHER" id="PTHR21180">
    <property type="entry name" value="ENDONUCLEASE/EXONUCLEASE/PHOSPHATASE FAMILY DOMAIN-CONTAINING PROTEIN 1"/>
    <property type="match status" value="1"/>
</dbReference>
<dbReference type="InterPro" id="IPR051675">
    <property type="entry name" value="Endo/Exo/Phosphatase_dom_1"/>
</dbReference>
<protein>
    <submittedName>
        <fullName evidence="2">ComEA protein</fullName>
    </submittedName>
</protein>
<dbReference type="Proteomes" id="UP000255328">
    <property type="component" value="Unassembled WGS sequence"/>
</dbReference>
<dbReference type="GO" id="GO:0015627">
    <property type="term" value="C:type II protein secretion system complex"/>
    <property type="evidence" value="ECO:0007669"/>
    <property type="project" value="TreeGrafter"/>
</dbReference>
<dbReference type="PANTHER" id="PTHR21180:SF32">
    <property type="entry name" value="ENDONUCLEASE_EXONUCLEASE_PHOSPHATASE FAMILY DOMAIN-CONTAINING PROTEIN 1"/>
    <property type="match status" value="1"/>
</dbReference>
<reference evidence="2 3" key="1">
    <citation type="submission" date="2018-06" db="EMBL/GenBank/DDBJ databases">
        <authorList>
            <consortium name="Pathogen Informatics"/>
            <person name="Doyle S."/>
        </authorList>
    </citation>
    <scope>NUCLEOTIDE SEQUENCE [LARGE SCALE GENOMIC DNA]</scope>
    <source>
        <strain evidence="2 3">NCTC10723</strain>
    </source>
</reference>
<feature type="signal peptide" evidence="1">
    <location>
        <begin position="1"/>
        <end position="20"/>
    </location>
</feature>
<dbReference type="Pfam" id="PF12836">
    <property type="entry name" value="HHH_3"/>
    <property type="match status" value="1"/>
</dbReference>
<gene>
    <name evidence="2" type="ORF">NCTC10723_01090</name>
</gene>
<dbReference type="NCBIfam" id="TIGR00426">
    <property type="entry name" value="competence protein ComEA helix-hairpin-helix repeat region"/>
    <property type="match status" value="1"/>
</dbReference>
<sequence length="173" mass="20199">MKKFLNILFAIFLNFGIACGNSFENNESFDIIMSDNVLDENSKYLDINTASKEEMSNFGVTTRLAGLIVEYREQTGGFKNLNELKRIKGIGQATFDKLRKKLMIKSKIEKKPLYINEANDVLLGYYGFDKKEIKNIRKYLNKNSRINSNLDLMKVLSEKNYRKYKSIVRYDKF</sequence>
<dbReference type="GO" id="GO:0015628">
    <property type="term" value="P:protein secretion by the type II secretion system"/>
    <property type="evidence" value="ECO:0007669"/>
    <property type="project" value="TreeGrafter"/>
</dbReference>
<dbReference type="PROSITE" id="PS51257">
    <property type="entry name" value="PROKAR_LIPOPROTEIN"/>
    <property type="match status" value="1"/>
</dbReference>
<dbReference type="Gene3D" id="1.10.150.280">
    <property type="entry name" value="AF1531-like domain"/>
    <property type="match status" value="1"/>
</dbReference>
<proteinExistence type="predicted"/>
<dbReference type="RefSeq" id="WP_115270116.1">
    <property type="nucleotide sequence ID" value="NZ_UGGU01000003.1"/>
</dbReference>
<evidence type="ECO:0000256" key="1">
    <source>
        <dbReference type="SAM" id="SignalP"/>
    </source>
</evidence>
<dbReference type="InterPro" id="IPR010994">
    <property type="entry name" value="RuvA_2-like"/>
</dbReference>
<dbReference type="EMBL" id="UGGU01000003">
    <property type="protein sequence ID" value="STO31636.1"/>
    <property type="molecule type" value="Genomic_DNA"/>
</dbReference>